<dbReference type="InterPro" id="IPR017439">
    <property type="entry name" value="Amidohydrolase"/>
</dbReference>
<proteinExistence type="predicted"/>
<name>A0A4P7HK15_9RHOB</name>
<dbReference type="AlphaFoldDB" id="A0A4P7HK15"/>
<organism evidence="2 3">
    <name type="scientific">Paracoccus liaowanqingii</name>
    <dbReference type="NCBI Taxonomy" id="2560053"/>
    <lineage>
        <taxon>Bacteria</taxon>
        <taxon>Pseudomonadati</taxon>
        <taxon>Pseudomonadota</taxon>
        <taxon>Alphaproteobacteria</taxon>
        <taxon>Rhodobacterales</taxon>
        <taxon>Paracoccaceae</taxon>
        <taxon>Paracoccus</taxon>
    </lineage>
</organism>
<evidence type="ECO:0000313" key="3">
    <source>
        <dbReference type="Proteomes" id="UP000296374"/>
    </source>
</evidence>
<dbReference type="Proteomes" id="UP000296374">
    <property type="component" value="Chromosome"/>
</dbReference>
<keyword evidence="1 2" id="KW-0378">Hydrolase</keyword>
<dbReference type="EMBL" id="CP038439">
    <property type="protein sequence ID" value="QBX33953.1"/>
    <property type="molecule type" value="Genomic_DNA"/>
</dbReference>
<dbReference type="Gene3D" id="3.40.630.10">
    <property type="entry name" value="Zn peptidases"/>
    <property type="match status" value="1"/>
</dbReference>
<dbReference type="PANTHER" id="PTHR11014">
    <property type="entry name" value="PEPTIDASE M20 FAMILY MEMBER"/>
    <property type="match status" value="1"/>
</dbReference>
<dbReference type="InterPro" id="IPR002933">
    <property type="entry name" value="Peptidase_M20"/>
</dbReference>
<dbReference type="PANTHER" id="PTHR11014:SF63">
    <property type="entry name" value="METALLOPEPTIDASE, PUTATIVE (AFU_ORTHOLOGUE AFUA_6G09600)-RELATED"/>
    <property type="match status" value="1"/>
</dbReference>
<sequence length="219" mass="22761">MPETGFSESRTAAYVLSALRGLGLEVIEGLGGTGLVGLLRGARADRAAPFVGLRAELDALPMAGPADGTVQTTEGPRYHGCGHDGHMATLLTVAAFLAAQPNLPVNEALIFQPVEEPLTGAAAMIADRLLGLVPMSAIYALHNIPGLFVVSCGHPPPVFQPTEHDLDAIAPFVAALIVFHGLFAGLPAGDAGFYALVFQHFSQPVRVVAPVCQEPVGLR</sequence>
<gene>
    <name evidence="2" type="ORF">E4191_03950</name>
</gene>
<dbReference type="KEGG" id="plia:E4191_03950"/>
<dbReference type="GO" id="GO:0016787">
    <property type="term" value="F:hydrolase activity"/>
    <property type="evidence" value="ECO:0007669"/>
    <property type="project" value="UniProtKB-KW"/>
</dbReference>
<dbReference type="Pfam" id="PF01546">
    <property type="entry name" value="Peptidase_M20"/>
    <property type="match status" value="1"/>
</dbReference>
<protein>
    <submittedName>
        <fullName evidence="2">Amidohydrolase</fullName>
    </submittedName>
</protein>
<accession>A0A4P7HK15</accession>
<dbReference type="SUPFAM" id="SSF53187">
    <property type="entry name" value="Zn-dependent exopeptidases"/>
    <property type="match status" value="1"/>
</dbReference>
<evidence type="ECO:0000256" key="1">
    <source>
        <dbReference type="ARBA" id="ARBA00022801"/>
    </source>
</evidence>
<evidence type="ECO:0000313" key="2">
    <source>
        <dbReference type="EMBL" id="QBX33953.1"/>
    </source>
</evidence>
<reference evidence="3" key="1">
    <citation type="submission" date="2019-03" db="EMBL/GenBank/DDBJ databases">
        <authorList>
            <person name="Li J."/>
        </authorList>
    </citation>
    <scope>NUCLEOTIDE SEQUENCE [LARGE SCALE GENOMIC DNA]</scope>
    <source>
        <strain evidence="3">2251</strain>
    </source>
</reference>